<sequence>MASYHLHLRHKLPWHLFSQDYVNKCPVGIELPIGECNKIHLTSKKVQLQVKHRPYLSDQICPCSPDACKSIGKTALFYKEVPNPEKSGHDLGSHQNTANLTKRWDQFFTAFSSTIVEFAHSQREKVSSRVIKSDKDQLLVWKRIMERENLPEKRICAREVCDAFTDLIEVGDVDILLGFSDETIKLVFACQHGGQAVGNNIQFLLNSLWTVYFYTNLIMMYGLENQPEKWGPMTSSKRNFRTSDCDGQGFLSGSRKFLGEEVYMKDLVEMKTMCKSIFRFFYLTEMLWREVYKRSYPWENIAYMLNY</sequence>
<accession>A0A226E512</accession>
<dbReference type="AlphaFoldDB" id="A0A226E512"/>
<dbReference type="Proteomes" id="UP000198287">
    <property type="component" value="Unassembled WGS sequence"/>
</dbReference>
<evidence type="ECO:0000313" key="2">
    <source>
        <dbReference type="Proteomes" id="UP000198287"/>
    </source>
</evidence>
<organism evidence="1 2">
    <name type="scientific">Folsomia candida</name>
    <name type="common">Springtail</name>
    <dbReference type="NCBI Taxonomy" id="158441"/>
    <lineage>
        <taxon>Eukaryota</taxon>
        <taxon>Metazoa</taxon>
        <taxon>Ecdysozoa</taxon>
        <taxon>Arthropoda</taxon>
        <taxon>Hexapoda</taxon>
        <taxon>Collembola</taxon>
        <taxon>Entomobryomorpha</taxon>
        <taxon>Isotomoidea</taxon>
        <taxon>Isotomidae</taxon>
        <taxon>Proisotominae</taxon>
        <taxon>Folsomia</taxon>
    </lineage>
</organism>
<comment type="caution">
    <text evidence="1">The sequence shown here is derived from an EMBL/GenBank/DDBJ whole genome shotgun (WGS) entry which is preliminary data.</text>
</comment>
<proteinExistence type="predicted"/>
<reference evidence="1 2" key="1">
    <citation type="submission" date="2015-12" db="EMBL/GenBank/DDBJ databases">
        <title>The genome of Folsomia candida.</title>
        <authorList>
            <person name="Faddeeva A."/>
            <person name="Derks M.F."/>
            <person name="Anvar Y."/>
            <person name="Smit S."/>
            <person name="Van Straalen N."/>
            <person name="Roelofs D."/>
        </authorList>
    </citation>
    <scope>NUCLEOTIDE SEQUENCE [LARGE SCALE GENOMIC DNA]</scope>
    <source>
        <strain evidence="1 2">VU population</strain>
        <tissue evidence="1">Whole body</tissue>
    </source>
</reference>
<name>A0A226E512_FOLCA</name>
<evidence type="ECO:0000313" key="1">
    <source>
        <dbReference type="EMBL" id="OXA52673.1"/>
    </source>
</evidence>
<gene>
    <name evidence="1" type="ORF">Fcan01_12137</name>
</gene>
<keyword evidence="2" id="KW-1185">Reference proteome</keyword>
<dbReference type="OrthoDB" id="7771326at2759"/>
<dbReference type="EMBL" id="LNIX01000006">
    <property type="protein sequence ID" value="OXA52673.1"/>
    <property type="molecule type" value="Genomic_DNA"/>
</dbReference>
<protein>
    <submittedName>
        <fullName evidence="1">Uncharacterized protein</fullName>
    </submittedName>
</protein>